<keyword evidence="6 10" id="KW-0378">Hydrolase</keyword>
<keyword evidence="2 10" id="KW-0963">Cytoplasm</keyword>
<dbReference type="FunFam" id="3.30.1360.120:FF:000003">
    <property type="entry name" value="tRNA modification GTPase MnmE"/>
    <property type="match status" value="1"/>
</dbReference>
<dbReference type="Proteomes" id="UP000187166">
    <property type="component" value="Unassembled WGS sequence"/>
</dbReference>
<feature type="binding site" evidence="10">
    <location>
        <position position="87"/>
    </location>
    <ligand>
        <name>(6S)-5-formyl-5,6,7,8-tetrahydrofolate</name>
        <dbReference type="ChEBI" id="CHEBI:57457"/>
    </ligand>
</feature>
<keyword evidence="3 10" id="KW-0819">tRNA processing</keyword>
<dbReference type="GO" id="GO:0003924">
    <property type="term" value="F:GTPase activity"/>
    <property type="evidence" value="ECO:0007669"/>
    <property type="project" value="UniProtKB-UniRule"/>
</dbReference>
<keyword evidence="9 10" id="KW-0342">GTP-binding</keyword>
<dbReference type="GO" id="GO:0030488">
    <property type="term" value="P:tRNA methylation"/>
    <property type="evidence" value="ECO:0007669"/>
    <property type="project" value="TreeGrafter"/>
</dbReference>
<evidence type="ECO:0000256" key="2">
    <source>
        <dbReference type="ARBA" id="ARBA00022490"/>
    </source>
</evidence>
<feature type="binding site" evidence="10">
    <location>
        <position position="256"/>
    </location>
    <ligand>
        <name>K(+)</name>
        <dbReference type="ChEBI" id="CHEBI:29103"/>
    </ligand>
</feature>
<dbReference type="NCBIfam" id="NF003661">
    <property type="entry name" value="PRK05291.1-3"/>
    <property type="match status" value="1"/>
</dbReference>
<dbReference type="InterPro" id="IPR027368">
    <property type="entry name" value="MnmE_dom2"/>
</dbReference>
<dbReference type="PROSITE" id="PS51709">
    <property type="entry name" value="G_TRME"/>
    <property type="match status" value="1"/>
</dbReference>
<dbReference type="InterPro" id="IPR027266">
    <property type="entry name" value="TrmE/GcvT-like"/>
</dbReference>
<comment type="caution">
    <text evidence="10">Lacks conserved residue(s) required for the propagation of feature annotation.</text>
</comment>
<organism evidence="13 14">
    <name type="scientific">Peptoniphilus porci</name>
    <dbReference type="NCBI Taxonomy" id="2652280"/>
    <lineage>
        <taxon>Bacteria</taxon>
        <taxon>Bacillati</taxon>
        <taxon>Bacillota</taxon>
        <taxon>Tissierellia</taxon>
        <taxon>Tissierellales</taxon>
        <taxon>Peptoniphilaceae</taxon>
        <taxon>Peptoniphilus</taxon>
    </lineage>
</organism>
<evidence type="ECO:0000256" key="9">
    <source>
        <dbReference type="ARBA" id="ARBA00023134"/>
    </source>
</evidence>
<comment type="subcellular location">
    <subcellularLocation>
        <location evidence="10">Cytoplasm</location>
    </subcellularLocation>
</comment>
<dbReference type="InterPro" id="IPR005225">
    <property type="entry name" value="Small_GTP-bd"/>
</dbReference>
<dbReference type="Pfam" id="PF10396">
    <property type="entry name" value="TrmE_N"/>
    <property type="match status" value="1"/>
</dbReference>
<feature type="binding site" evidence="10">
    <location>
        <position position="459"/>
    </location>
    <ligand>
        <name>(6S)-5-formyl-5,6,7,8-tetrahydrofolate</name>
        <dbReference type="ChEBI" id="CHEBI:57457"/>
    </ligand>
</feature>
<feature type="binding site" evidence="10">
    <location>
        <begin position="276"/>
        <end position="279"/>
    </location>
    <ligand>
        <name>GTP</name>
        <dbReference type="ChEBI" id="CHEBI:37565"/>
    </ligand>
</feature>
<keyword evidence="8 10" id="KW-0630">Potassium</keyword>
<dbReference type="Gene3D" id="3.40.50.300">
    <property type="entry name" value="P-loop containing nucleotide triphosphate hydrolases"/>
    <property type="match status" value="1"/>
</dbReference>
<dbReference type="Pfam" id="PF01926">
    <property type="entry name" value="MMR_HSR1"/>
    <property type="match status" value="1"/>
</dbReference>
<dbReference type="InterPro" id="IPR027417">
    <property type="entry name" value="P-loop_NTPase"/>
</dbReference>
<dbReference type="FunFam" id="3.40.50.300:FF:000494">
    <property type="entry name" value="tRNA modification GTPase MnmE"/>
    <property type="match status" value="1"/>
</dbReference>
<dbReference type="GO" id="GO:0042802">
    <property type="term" value="F:identical protein binding"/>
    <property type="evidence" value="ECO:0007669"/>
    <property type="project" value="UniProtKB-ARBA"/>
</dbReference>
<dbReference type="CDD" id="cd14858">
    <property type="entry name" value="TrmE_N"/>
    <property type="match status" value="1"/>
</dbReference>
<name>A0A1U7M0B1_9FIRM</name>
<dbReference type="GO" id="GO:0005829">
    <property type="term" value="C:cytosol"/>
    <property type="evidence" value="ECO:0007669"/>
    <property type="project" value="TreeGrafter"/>
</dbReference>
<keyword evidence="5 10" id="KW-0547">Nucleotide-binding</keyword>
<dbReference type="STRING" id="1465756.BIV18_05925"/>
<dbReference type="Gene3D" id="1.20.120.430">
    <property type="entry name" value="tRNA modification GTPase MnmE domain 2"/>
    <property type="match status" value="1"/>
</dbReference>
<comment type="subunit">
    <text evidence="10">Homodimer. Heterotetramer of two MnmE and two MnmG subunits.</text>
</comment>
<sequence length="459" mass="51356">MGNLNDTIAAISTAIGEAGIAIVRMSGEDSINIIDKIFVSVSGKNMADAENRKFLYGHICDGDKKIDEVLVVKMKGPHSYTAEDIVEIHCHGGVVSVKRILNLILSNGARLAEKGEFTKRGFLNGRIDLTQAEAVIDMIKAKTDISFDLGLNQLSGALSEVLNKLRDELISMQALIVANIDFPDEDIEDAAYHDLMDRSEKILNKMDNLLENSKNSRLLRDGINTVILGKPNVGKSSLLNGLLKYERAIVTDIAGTTRDVIEDYINLDGVLLKISDTAGIRETDDEVEKIGVNIAREKLKDADLVIAIFDISREFDQNDKEILKLIENKKHIIILNKDDLEQKISDEEIEKYFKDDYLRLSVMKNESIKKVEKLILDLFFDGELQISSDTVLSNIRHINALREARKELLEVKESLNKKVFLDLIEVDLENVIAHISEITGTITTEDILDRVFSDFCIGK</sequence>
<evidence type="ECO:0000256" key="4">
    <source>
        <dbReference type="ARBA" id="ARBA00022723"/>
    </source>
</evidence>
<feature type="binding site" evidence="10">
    <location>
        <position position="251"/>
    </location>
    <ligand>
        <name>K(+)</name>
        <dbReference type="ChEBI" id="CHEBI:29103"/>
    </ligand>
</feature>
<keyword evidence="7 10" id="KW-0460">Magnesium</keyword>
<protein>
    <recommendedName>
        <fullName evidence="10">tRNA modification GTPase MnmE</fullName>
        <ecNumber evidence="10">3.6.-.-</ecNumber>
    </recommendedName>
</protein>
<gene>
    <name evidence="10" type="primary">mnmE</name>
    <name evidence="10" type="synonym">trmE</name>
    <name evidence="13" type="ORF">BIV18_05925</name>
</gene>
<reference evidence="13 14" key="1">
    <citation type="journal article" date="2016" name="Appl. Environ. Microbiol.">
        <title>Function and Phylogeny of Bacterial Butyryl Coenzyme A:Acetate Transferases and Their Diversity in the Proximal Colon of Swine.</title>
        <authorList>
            <person name="Trachsel J."/>
            <person name="Bayles D.O."/>
            <person name="Looft T."/>
            <person name="Levine U.Y."/>
            <person name="Allen H.K."/>
        </authorList>
    </citation>
    <scope>NUCLEOTIDE SEQUENCE [LARGE SCALE GENOMIC DNA]</scope>
    <source>
        <strain evidence="13 14">35-6-1</strain>
    </source>
</reference>
<dbReference type="NCBIfam" id="TIGR00231">
    <property type="entry name" value="small_GTP"/>
    <property type="match status" value="1"/>
</dbReference>
<evidence type="ECO:0000313" key="14">
    <source>
        <dbReference type="Proteomes" id="UP000187166"/>
    </source>
</evidence>
<dbReference type="EC" id="3.6.-.-" evidence="10"/>
<proteinExistence type="inferred from homology"/>
<keyword evidence="4 10" id="KW-0479">Metal-binding</keyword>
<dbReference type="InterPro" id="IPR004520">
    <property type="entry name" value="GTPase_MnmE"/>
</dbReference>
<feature type="binding site" evidence="10">
    <location>
        <position position="236"/>
    </location>
    <ligand>
        <name>Mg(2+)</name>
        <dbReference type="ChEBI" id="CHEBI:18420"/>
    </ligand>
</feature>
<evidence type="ECO:0000256" key="6">
    <source>
        <dbReference type="ARBA" id="ARBA00022801"/>
    </source>
</evidence>
<feature type="binding site" evidence="10">
    <location>
        <position position="257"/>
    </location>
    <ligand>
        <name>Mg(2+)</name>
        <dbReference type="ChEBI" id="CHEBI:18420"/>
    </ligand>
</feature>
<dbReference type="InterPro" id="IPR025867">
    <property type="entry name" value="MnmE_helical"/>
</dbReference>
<keyword evidence="14" id="KW-1185">Reference proteome</keyword>
<dbReference type="InterPro" id="IPR006073">
    <property type="entry name" value="GTP-bd"/>
</dbReference>
<dbReference type="PANTHER" id="PTHR42714:SF2">
    <property type="entry name" value="TRNA MODIFICATION GTPASE GTPBP3, MITOCHONDRIAL"/>
    <property type="match status" value="1"/>
</dbReference>
<dbReference type="CDD" id="cd04164">
    <property type="entry name" value="trmE"/>
    <property type="match status" value="1"/>
</dbReference>
<dbReference type="SUPFAM" id="SSF116878">
    <property type="entry name" value="TrmE connector domain"/>
    <property type="match status" value="1"/>
</dbReference>
<evidence type="ECO:0000256" key="7">
    <source>
        <dbReference type="ARBA" id="ARBA00022842"/>
    </source>
</evidence>
<evidence type="ECO:0000256" key="3">
    <source>
        <dbReference type="ARBA" id="ARBA00022694"/>
    </source>
</evidence>
<comment type="function">
    <text evidence="10">Exhibits a very high intrinsic GTPase hydrolysis rate. Involved in the addition of a carboxymethylaminomethyl (cmnm) group at the wobble position (U34) of certain tRNAs, forming tRNA-cmnm(5)s(2)U34.</text>
</comment>
<feature type="binding site" evidence="10">
    <location>
        <position position="232"/>
    </location>
    <ligand>
        <name>K(+)</name>
        <dbReference type="ChEBI" id="CHEBI:29103"/>
    </ligand>
</feature>
<dbReference type="GO" id="GO:0005525">
    <property type="term" value="F:GTP binding"/>
    <property type="evidence" value="ECO:0007669"/>
    <property type="project" value="UniProtKB-UniRule"/>
</dbReference>
<evidence type="ECO:0000259" key="12">
    <source>
        <dbReference type="PROSITE" id="PS51709"/>
    </source>
</evidence>
<feature type="binding site" evidence="10">
    <location>
        <position position="24"/>
    </location>
    <ligand>
        <name>(6S)-5-formyl-5,6,7,8-tetrahydrofolate</name>
        <dbReference type="ChEBI" id="CHEBI:57457"/>
    </ligand>
</feature>
<comment type="similarity">
    <text evidence="1 10 11">Belongs to the TRAFAC class TrmE-Era-EngA-EngB-Septin-like GTPase superfamily. TrmE GTPase family.</text>
</comment>
<dbReference type="GO" id="GO:0046872">
    <property type="term" value="F:metal ion binding"/>
    <property type="evidence" value="ECO:0007669"/>
    <property type="project" value="UniProtKB-KW"/>
</dbReference>
<dbReference type="eggNOG" id="COG0486">
    <property type="taxonomic scope" value="Bacteria"/>
</dbReference>
<dbReference type="GO" id="GO:0002098">
    <property type="term" value="P:tRNA wobble uridine modification"/>
    <property type="evidence" value="ECO:0007669"/>
    <property type="project" value="TreeGrafter"/>
</dbReference>
<dbReference type="EMBL" id="MJIH01000001">
    <property type="protein sequence ID" value="OLR65084.1"/>
    <property type="molecule type" value="Genomic_DNA"/>
</dbReference>
<dbReference type="InterPro" id="IPR018948">
    <property type="entry name" value="GTP-bd_TrmE_N"/>
</dbReference>
<evidence type="ECO:0000256" key="11">
    <source>
        <dbReference type="RuleBase" id="RU003313"/>
    </source>
</evidence>
<dbReference type="AlphaFoldDB" id="A0A1U7M0B1"/>
<dbReference type="Gene3D" id="3.30.1360.120">
    <property type="entry name" value="Probable tRNA modification gtpase trme, domain 1"/>
    <property type="match status" value="1"/>
</dbReference>
<comment type="caution">
    <text evidence="13">The sequence shown here is derived from an EMBL/GenBank/DDBJ whole genome shotgun (WGS) entry which is preliminary data.</text>
</comment>
<evidence type="ECO:0000313" key="13">
    <source>
        <dbReference type="EMBL" id="OLR65084.1"/>
    </source>
</evidence>
<dbReference type="Pfam" id="PF12631">
    <property type="entry name" value="MnmE_helical"/>
    <property type="match status" value="1"/>
</dbReference>
<dbReference type="PANTHER" id="PTHR42714">
    <property type="entry name" value="TRNA MODIFICATION GTPASE GTPBP3"/>
    <property type="match status" value="1"/>
</dbReference>
<accession>A0A1U7M0B1</accession>
<dbReference type="NCBIfam" id="TIGR00450">
    <property type="entry name" value="mnmE_trmE_thdF"/>
    <property type="match status" value="1"/>
</dbReference>
<evidence type="ECO:0000256" key="8">
    <source>
        <dbReference type="ARBA" id="ARBA00022958"/>
    </source>
</evidence>
<evidence type="ECO:0000256" key="5">
    <source>
        <dbReference type="ARBA" id="ARBA00022741"/>
    </source>
</evidence>
<comment type="cofactor">
    <cofactor evidence="10">
        <name>K(+)</name>
        <dbReference type="ChEBI" id="CHEBI:29103"/>
    </cofactor>
    <text evidence="10">Binds 1 potassium ion per subunit.</text>
</comment>
<feature type="binding site" evidence="10">
    <location>
        <position position="253"/>
    </location>
    <ligand>
        <name>K(+)</name>
        <dbReference type="ChEBI" id="CHEBI:29103"/>
    </ligand>
</feature>
<dbReference type="InterPro" id="IPR031168">
    <property type="entry name" value="G_TrmE"/>
</dbReference>
<evidence type="ECO:0000256" key="1">
    <source>
        <dbReference type="ARBA" id="ARBA00011043"/>
    </source>
</evidence>
<evidence type="ECO:0000256" key="10">
    <source>
        <dbReference type="HAMAP-Rule" id="MF_00379"/>
    </source>
</evidence>
<feature type="binding site" evidence="10">
    <location>
        <position position="126"/>
    </location>
    <ligand>
        <name>(6S)-5-formyl-5,6,7,8-tetrahydrofolate</name>
        <dbReference type="ChEBI" id="CHEBI:57457"/>
    </ligand>
</feature>
<dbReference type="HAMAP" id="MF_00379">
    <property type="entry name" value="GTPase_MnmE"/>
    <property type="match status" value="1"/>
</dbReference>
<feature type="binding site" evidence="10">
    <location>
        <begin position="251"/>
        <end position="257"/>
    </location>
    <ligand>
        <name>GTP</name>
        <dbReference type="ChEBI" id="CHEBI:37565"/>
    </ligand>
</feature>
<feature type="binding site" evidence="10">
    <location>
        <begin position="232"/>
        <end position="237"/>
    </location>
    <ligand>
        <name>GTP</name>
        <dbReference type="ChEBI" id="CHEBI:37565"/>
    </ligand>
</feature>
<feature type="domain" description="TrmE-type G" evidence="12">
    <location>
        <begin position="222"/>
        <end position="380"/>
    </location>
</feature>
<dbReference type="SUPFAM" id="SSF52540">
    <property type="entry name" value="P-loop containing nucleoside triphosphate hydrolases"/>
    <property type="match status" value="1"/>
</dbReference>